<evidence type="ECO:0008006" key="2">
    <source>
        <dbReference type="Google" id="ProtNLM"/>
    </source>
</evidence>
<protein>
    <recommendedName>
        <fullName evidence="2">Zinc finger, CCHC-type</fullName>
    </recommendedName>
</protein>
<proteinExistence type="predicted"/>
<gene>
    <name evidence="1" type="ORF">Sradi_1547300</name>
</gene>
<sequence length="113" mass="12399">MKAEFVALAATGKEAEWLRNLLLDIKLRPQLMPAISLHCDSEATISRALSKLYNGKCRHIGLRHAYVRELVTGDIITITFVRSHKNLADPLTKGLARDAVSSTAAGMGLKPFL</sequence>
<reference evidence="1" key="2">
    <citation type="journal article" date="2024" name="Plant">
        <title>Genomic evolution and insights into agronomic trait innovations of Sesamum species.</title>
        <authorList>
            <person name="Miao H."/>
            <person name="Wang L."/>
            <person name="Qu L."/>
            <person name="Liu H."/>
            <person name="Sun Y."/>
            <person name="Le M."/>
            <person name="Wang Q."/>
            <person name="Wei S."/>
            <person name="Zheng Y."/>
            <person name="Lin W."/>
            <person name="Duan Y."/>
            <person name="Cao H."/>
            <person name="Xiong S."/>
            <person name="Wang X."/>
            <person name="Wei L."/>
            <person name="Li C."/>
            <person name="Ma Q."/>
            <person name="Ju M."/>
            <person name="Zhao R."/>
            <person name="Li G."/>
            <person name="Mu C."/>
            <person name="Tian Q."/>
            <person name="Mei H."/>
            <person name="Zhang T."/>
            <person name="Gao T."/>
            <person name="Zhang H."/>
        </authorList>
    </citation>
    <scope>NUCLEOTIDE SEQUENCE</scope>
    <source>
        <strain evidence="1">G02</strain>
    </source>
</reference>
<dbReference type="CDD" id="cd09272">
    <property type="entry name" value="RNase_HI_RT_Ty1"/>
    <property type="match status" value="1"/>
</dbReference>
<dbReference type="AlphaFoldDB" id="A0AAW2UD22"/>
<name>A0AAW2UD22_SESRA</name>
<dbReference type="EMBL" id="JACGWJ010000006">
    <property type="protein sequence ID" value="KAL0413456.1"/>
    <property type="molecule type" value="Genomic_DNA"/>
</dbReference>
<organism evidence="1">
    <name type="scientific">Sesamum radiatum</name>
    <name type="common">Black benniseed</name>
    <dbReference type="NCBI Taxonomy" id="300843"/>
    <lineage>
        <taxon>Eukaryota</taxon>
        <taxon>Viridiplantae</taxon>
        <taxon>Streptophyta</taxon>
        <taxon>Embryophyta</taxon>
        <taxon>Tracheophyta</taxon>
        <taxon>Spermatophyta</taxon>
        <taxon>Magnoliopsida</taxon>
        <taxon>eudicotyledons</taxon>
        <taxon>Gunneridae</taxon>
        <taxon>Pentapetalae</taxon>
        <taxon>asterids</taxon>
        <taxon>lamiids</taxon>
        <taxon>Lamiales</taxon>
        <taxon>Pedaliaceae</taxon>
        <taxon>Sesamum</taxon>
    </lineage>
</organism>
<comment type="caution">
    <text evidence="1">The sequence shown here is derived from an EMBL/GenBank/DDBJ whole genome shotgun (WGS) entry which is preliminary data.</text>
</comment>
<accession>A0AAW2UD22</accession>
<evidence type="ECO:0000313" key="1">
    <source>
        <dbReference type="EMBL" id="KAL0413456.1"/>
    </source>
</evidence>
<reference evidence="1" key="1">
    <citation type="submission" date="2020-06" db="EMBL/GenBank/DDBJ databases">
        <authorList>
            <person name="Li T."/>
            <person name="Hu X."/>
            <person name="Zhang T."/>
            <person name="Song X."/>
            <person name="Zhang H."/>
            <person name="Dai N."/>
            <person name="Sheng W."/>
            <person name="Hou X."/>
            <person name="Wei L."/>
        </authorList>
    </citation>
    <scope>NUCLEOTIDE SEQUENCE</scope>
    <source>
        <strain evidence="1">G02</strain>
        <tissue evidence="1">Leaf</tissue>
    </source>
</reference>